<name>A0ABP9RHI5_9ACTN</name>
<dbReference type="PROSITE" id="PS51677">
    <property type="entry name" value="NODB"/>
    <property type="match status" value="1"/>
</dbReference>
<keyword evidence="2" id="KW-0732">Signal</keyword>
<accession>A0ABP9RHI5</accession>
<dbReference type="InterPro" id="IPR050248">
    <property type="entry name" value="Polysacc_deacetylase_ArnD"/>
</dbReference>
<proteinExistence type="predicted"/>
<evidence type="ECO:0000256" key="1">
    <source>
        <dbReference type="SAM" id="MobiDB-lite"/>
    </source>
</evidence>
<dbReference type="SUPFAM" id="SSF88713">
    <property type="entry name" value="Glycoside hydrolase/deacetylase"/>
    <property type="match status" value="1"/>
</dbReference>
<feature type="signal peptide" evidence="2">
    <location>
        <begin position="1"/>
        <end position="22"/>
    </location>
</feature>
<dbReference type="PANTHER" id="PTHR10587">
    <property type="entry name" value="GLYCOSYL TRANSFERASE-RELATED"/>
    <property type="match status" value="1"/>
</dbReference>
<dbReference type="InterPro" id="IPR011330">
    <property type="entry name" value="Glyco_hydro/deAcase_b/a-brl"/>
</dbReference>
<dbReference type="EMBL" id="BAABJQ010000001">
    <property type="protein sequence ID" value="GAA5177278.1"/>
    <property type="molecule type" value="Genomic_DNA"/>
</dbReference>
<sequence>MARRRAVTLALAVLLLLGSCTAGDAAHDQAARSRHPVSAAGDHPSTSPSMRSKPAALASPSPSPSPSPPPPPPPLPPLLGHGDLRGPYGSMYHTGSSAVALTFDDGPGPDTGRVLDTLKQYGVHATFCVIGSQVSAQASMIKRIVREGHTLCNHTWSHDEKLSTRTPAQIVAELQRTDDAIHAIVPGARIQYFRNPGGEFSPQTVSIAAGMGMRSLYWSVDPADWSRPGTQAIISNVIDHTRPGSIVLMHDGGGDRSQTLAALRTLLPYLKHKYGLIPLPTSANASR</sequence>
<protein>
    <recommendedName>
        <fullName evidence="3">NodB homology domain-containing protein</fullName>
    </recommendedName>
</protein>
<dbReference type="InterPro" id="IPR002509">
    <property type="entry name" value="NODB_dom"/>
</dbReference>
<evidence type="ECO:0000313" key="4">
    <source>
        <dbReference type="EMBL" id="GAA5177278.1"/>
    </source>
</evidence>
<reference evidence="5" key="1">
    <citation type="journal article" date="2019" name="Int. J. Syst. Evol. Microbiol.">
        <title>The Global Catalogue of Microorganisms (GCM) 10K type strain sequencing project: providing services to taxonomists for standard genome sequencing and annotation.</title>
        <authorList>
            <consortium name="The Broad Institute Genomics Platform"/>
            <consortium name="The Broad Institute Genome Sequencing Center for Infectious Disease"/>
            <person name="Wu L."/>
            <person name="Ma J."/>
        </authorList>
    </citation>
    <scope>NUCLEOTIDE SEQUENCE [LARGE SCALE GENOMIC DNA]</scope>
    <source>
        <strain evidence="5">JCM 18304</strain>
    </source>
</reference>
<gene>
    <name evidence="4" type="ORF">GCM10023322_01630</name>
</gene>
<feature type="chain" id="PRO_5047362039" description="NodB homology domain-containing protein" evidence="2">
    <location>
        <begin position="23"/>
        <end position="287"/>
    </location>
</feature>
<evidence type="ECO:0000313" key="5">
    <source>
        <dbReference type="Proteomes" id="UP001501570"/>
    </source>
</evidence>
<keyword evidence="5" id="KW-1185">Reference proteome</keyword>
<feature type="region of interest" description="Disordered" evidence="1">
    <location>
        <begin position="28"/>
        <end position="87"/>
    </location>
</feature>
<dbReference type="RefSeq" id="WP_345625087.1">
    <property type="nucleotide sequence ID" value="NZ_BAABJQ010000001.1"/>
</dbReference>
<organism evidence="4 5">
    <name type="scientific">Rugosimonospora acidiphila</name>
    <dbReference type="NCBI Taxonomy" id="556531"/>
    <lineage>
        <taxon>Bacteria</taxon>
        <taxon>Bacillati</taxon>
        <taxon>Actinomycetota</taxon>
        <taxon>Actinomycetes</taxon>
        <taxon>Micromonosporales</taxon>
        <taxon>Micromonosporaceae</taxon>
        <taxon>Rugosimonospora</taxon>
    </lineage>
</organism>
<comment type="caution">
    <text evidence="4">The sequence shown here is derived from an EMBL/GenBank/DDBJ whole genome shotgun (WGS) entry which is preliminary data.</text>
</comment>
<evidence type="ECO:0000259" key="3">
    <source>
        <dbReference type="PROSITE" id="PS51677"/>
    </source>
</evidence>
<dbReference type="Proteomes" id="UP001501570">
    <property type="component" value="Unassembled WGS sequence"/>
</dbReference>
<evidence type="ECO:0000256" key="2">
    <source>
        <dbReference type="SAM" id="SignalP"/>
    </source>
</evidence>
<feature type="domain" description="NodB homology" evidence="3">
    <location>
        <begin position="97"/>
        <end position="279"/>
    </location>
</feature>
<dbReference type="PROSITE" id="PS51257">
    <property type="entry name" value="PROKAR_LIPOPROTEIN"/>
    <property type="match status" value="1"/>
</dbReference>
<dbReference type="CDD" id="cd10917">
    <property type="entry name" value="CE4_NodB_like_6s_7s"/>
    <property type="match status" value="1"/>
</dbReference>
<dbReference type="Pfam" id="PF01522">
    <property type="entry name" value="Polysacc_deac_1"/>
    <property type="match status" value="1"/>
</dbReference>
<dbReference type="Gene3D" id="3.20.20.370">
    <property type="entry name" value="Glycoside hydrolase/deacetylase"/>
    <property type="match status" value="1"/>
</dbReference>
<feature type="compositionally biased region" description="Pro residues" evidence="1">
    <location>
        <begin position="61"/>
        <end position="77"/>
    </location>
</feature>